<keyword evidence="3" id="KW-1133">Transmembrane helix</keyword>
<keyword evidence="1" id="KW-0175">Coiled coil</keyword>
<feature type="compositionally biased region" description="Polar residues" evidence="2">
    <location>
        <begin position="406"/>
        <end position="420"/>
    </location>
</feature>
<name>G9MTZ0_HYPVG</name>
<comment type="caution">
    <text evidence="4">The sequence shown here is derived from an EMBL/GenBank/DDBJ whole genome shotgun (WGS) entry which is preliminary data.</text>
</comment>
<feature type="transmembrane region" description="Helical" evidence="3">
    <location>
        <begin position="212"/>
        <end position="229"/>
    </location>
</feature>
<dbReference type="GeneID" id="25792344"/>
<organism evidence="4 5">
    <name type="scientific">Hypocrea virens (strain Gv29-8 / FGSC 10586)</name>
    <name type="common">Gliocladium virens</name>
    <name type="synonym">Trichoderma virens</name>
    <dbReference type="NCBI Taxonomy" id="413071"/>
    <lineage>
        <taxon>Eukaryota</taxon>
        <taxon>Fungi</taxon>
        <taxon>Dikarya</taxon>
        <taxon>Ascomycota</taxon>
        <taxon>Pezizomycotina</taxon>
        <taxon>Sordariomycetes</taxon>
        <taxon>Hypocreomycetidae</taxon>
        <taxon>Hypocreales</taxon>
        <taxon>Hypocreaceae</taxon>
        <taxon>Trichoderma</taxon>
    </lineage>
</organism>
<accession>G9MTZ0</accession>
<gene>
    <name evidence="4" type="ORF">TRIVIDRAFT_230747</name>
</gene>
<keyword evidence="3" id="KW-0472">Membrane</keyword>
<evidence type="ECO:0000313" key="4">
    <source>
        <dbReference type="EMBL" id="EHK22090.1"/>
    </source>
</evidence>
<dbReference type="InParanoid" id="G9MTZ0"/>
<feature type="transmembrane region" description="Helical" evidence="3">
    <location>
        <begin position="76"/>
        <end position="98"/>
    </location>
</feature>
<dbReference type="OMA" id="VREHHRE"/>
<reference evidence="4 5" key="1">
    <citation type="journal article" date="2011" name="Genome Biol.">
        <title>Comparative genome sequence analysis underscores mycoparasitism as the ancestral life style of Trichoderma.</title>
        <authorList>
            <person name="Kubicek C.P."/>
            <person name="Herrera-Estrella A."/>
            <person name="Seidl-Seiboth V."/>
            <person name="Martinez D.A."/>
            <person name="Druzhinina I.S."/>
            <person name="Thon M."/>
            <person name="Zeilinger S."/>
            <person name="Casas-Flores S."/>
            <person name="Horwitz B.A."/>
            <person name="Mukherjee P.K."/>
            <person name="Mukherjee M."/>
            <person name="Kredics L."/>
            <person name="Alcaraz L.D."/>
            <person name="Aerts A."/>
            <person name="Antal Z."/>
            <person name="Atanasova L."/>
            <person name="Cervantes-Badillo M.G."/>
            <person name="Challacombe J."/>
            <person name="Chertkov O."/>
            <person name="McCluskey K."/>
            <person name="Coulpier F."/>
            <person name="Deshpande N."/>
            <person name="von Doehren H."/>
            <person name="Ebbole D.J."/>
            <person name="Esquivel-Naranjo E.U."/>
            <person name="Fekete E."/>
            <person name="Flipphi M."/>
            <person name="Glaser F."/>
            <person name="Gomez-Rodriguez E.Y."/>
            <person name="Gruber S."/>
            <person name="Han C."/>
            <person name="Henrissat B."/>
            <person name="Hermosa R."/>
            <person name="Hernandez-Onate M."/>
            <person name="Karaffa L."/>
            <person name="Kosti I."/>
            <person name="Le Crom S."/>
            <person name="Lindquist E."/>
            <person name="Lucas S."/>
            <person name="Luebeck M."/>
            <person name="Luebeck P.S."/>
            <person name="Margeot A."/>
            <person name="Metz B."/>
            <person name="Misra M."/>
            <person name="Nevalainen H."/>
            <person name="Omann M."/>
            <person name="Packer N."/>
            <person name="Perrone G."/>
            <person name="Uresti-Rivera E.E."/>
            <person name="Salamov A."/>
            <person name="Schmoll M."/>
            <person name="Seiboth B."/>
            <person name="Shapiro H."/>
            <person name="Sukno S."/>
            <person name="Tamayo-Ramos J.A."/>
            <person name="Tisch D."/>
            <person name="Wiest A."/>
            <person name="Wilkinson H.H."/>
            <person name="Zhang M."/>
            <person name="Coutinho P.M."/>
            <person name="Kenerley C.M."/>
            <person name="Monte E."/>
            <person name="Baker S.E."/>
            <person name="Grigoriev I.V."/>
        </authorList>
    </citation>
    <scope>NUCLEOTIDE SEQUENCE [LARGE SCALE GENOMIC DNA]</scope>
    <source>
        <strain evidence="5">Gv29-8 / FGSC 10586</strain>
    </source>
</reference>
<sequence length="446" mass="48643">MPDTSNASSFLRRPDSHWVVIIAAISLFSDPNAVGDAIPYQFVGDGQNWALIALLFLLYHHSTLKNDALSATYSTPGFAVVAGFFLLGGRSVVPVALLNPSHYQSLLLALGTYYSSPATESGYVPGITELVLIPATWLIASSLRTTEALSEPYLQWILLAALALIGVIFSTMNVTGPLRYGYRNYLNLYISYRSRIPSWTHFPLLWLAFHPWTGWWLLGGSVGVAWQYVREHHREASTKIIDDVEKAKIRASSLSAWAKDEAAAAERCELQVHKLATSVTRDARSAHYVGIADFYTESAAGMAPQGKMNHTAAASDTSSIAVSVTLYALDATKAARAARDAADTVHKLAIDSKSLAAIGDLEAAQHTVNKLQDALKDCEGKHNDAVRARENAQQKMAGFHGEIIATSSGSNQQGSEQLQDQQKRDPEDQEKLDSTAMLDDDEESNF</sequence>
<dbReference type="VEuPathDB" id="FungiDB:TRIVIDRAFT_230747"/>
<proteinExistence type="predicted"/>
<evidence type="ECO:0000313" key="5">
    <source>
        <dbReference type="Proteomes" id="UP000007115"/>
    </source>
</evidence>
<feature type="transmembrane region" description="Helical" evidence="3">
    <location>
        <begin position="153"/>
        <end position="172"/>
    </location>
</feature>
<feature type="compositionally biased region" description="Basic and acidic residues" evidence="2">
    <location>
        <begin position="421"/>
        <end position="433"/>
    </location>
</feature>
<evidence type="ECO:0000256" key="1">
    <source>
        <dbReference type="SAM" id="Coils"/>
    </source>
</evidence>
<dbReference type="HOGENOM" id="CLU_639444_0_0_1"/>
<dbReference type="RefSeq" id="XP_013956283.1">
    <property type="nucleotide sequence ID" value="XM_014100808.1"/>
</dbReference>
<dbReference type="AlphaFoldDB" id="G9MTZ0"/>
<feature type="transmembrane region" description="Helical" evidence="3">
    <location>
        <begin position="123"/>
        <end position="141"/>
    </location>
</feature>
<dbReference type="Proteomes" id="UP000007115">
    <property type="component" value="Unassembled WGS sequence"/>
</dbReference>
<protein>
    <submittedName>
        <fullName evidence="4">Uncharacterized protein</fullName>
    </submittedName>
</protein>
<evidence type="ECO:0000256" key="3">
    <source>
        <dbReference type="SAM" id="Phobius"/>
    </source>
</evidence>
<feature type="coiled-coil region" evidence="1">
    <location>
        <begin position="361"/>
        <end position="395"/>
    </location>
</feature>
<evidence type="ECO:0000256" key="2">
    <source>
        <dbReference type="SAM" id="MobiDB-lite"/>
    </source>
</evidence>
<feature type="transmembrane region" description="Helical" evidence="3">
    <location>
        <begin position="47"/>
        <end position="64"/>
    </location>
</feature>
<dbReference type="EMBL" id="ABDF02000027">
    <property type="protein sequence ID" value="EHK22090.1"/>
    <property type="molecule type" value="Genomic_DNA"/>
</dbReference>
<keyword evidence="3" id="KW-0812">Transmembrane</keyword>
<dbReference type="eggNOG" id="ENOG502R1E2">
    <property type="taxonomic scope" value="Eukaryota"/>
</dbReference>
<feature type="region of interest" description="Disordered" evidence="2">
    <location>
        <begin position="406"/>
        <end position="446"/>
    </location>
</feature>
<keyword evidence="5" id="KW-1185">Reference proteome</keyword>
<dbReference type="OrthoDB" id="5424005at2759"/>